<protein>
    <submittedName>
        <fullName evidence="1">Uncharacterized protein</fullName>
    </submittedName>
</protein>
<sequence>MENFSSEVDVFEFFYPLAVGYERLLKVAIILSEHDPFGDTKKFEKGLKTHSHEKLVKCLENTCNIKFLNREKEFISILTEFYKSDRYNRFNFEPVFNTNSEPIKLTKFIQKHFKDELYPDVDATAYNSIEHCKFIGEVVSNIVNPIYEIVQKQAEELGIFITEIDYLSKASKIFLWKEFNFEDEDILQAEIMFYLLKDSFMLQKAQQISKHIRCLPFEYAEEDDLLMALRSDKKKIIFKENQKTFYEESEEIINLEERLEYMYELMLKEFDCEDDEDICKT</sequence>
<dbReference type="EMBL" id="AIMB01000007">
    <property type="protein sequence ID" value="EJF90305.1"/>
    <property type="molecule type" value="Genomic_DNA"/>
</dbReference>
<name>J1JZX0_9HYPH</name>
<dbReference type="AlphaFoldDB" id="J1JZX0"/>
<organism evidence="1 2">
    <name type="scientific">Bartonella tamiae Th239</name>
    <dbReference type="NCBI Taxonomy" id="1094558"/>
    <lineage>
        <taxon>Bacteria</taxon>
        <taxon>Pseudomonadati</taxon>
        <taxon>Pseudomonadota</taxon>
        <taxon>Alphaproteobacteria</taxon>
        <taxon>Hyphomicrobiales</taxon>
        <taxon>Bartonellaceae</taxon>
        <taxon>Bartonella</taxon>
    </lineage>
</organism>
<dbReference type="Proteomes" id="UP000008952">
    <property type="component" value="Unassembled WGS sequence"/>
</dbReference>
<dbReference type="eggNOG" id="ENOG503323E">
    <property type="taxonomic scope" value="Bacteria"/>
</dbReference>
<dbReference type="HOGENOM" id="CLU_058608_0_0_5"/>
<gene>
    <name evidence="1" type="ORF">ME5_00706</name>
</gene>
<comment type="caution">
    <text evidence="1">The sequence shown here is derived from an EMBL/GenBank/DDBJ whole genome shotgun (WGS) entry which is preliminary data.</text>
</comment>
<keyword evidence="2" id="KW-1185">Reference proteome</keyword>
<evidence type="ECO:0000313" key="2">
    <source>
        <dbReference type="Proteomes" id="UP000008952"/>
    </source>
</evidence>
<proteinExistence type="predicted"/>
<evidence type="ECO:0000313" key="1">
    <source>
        <dbReference type="EMBL" id="EJF90305.1"/>
    </source>
</evidence>
<reference evidence="1 2" key="1">
    <citation type="submission" date="2012-03" db="EMBL/GenBank/DDBJ databases">
        <title>The Genome Sequence of Bartonella tamiae Th239.</title>
        <authorList>
            <consortium name="The Broad Institute Genome Sequencing Platform"/>
            <consortium name="The Broad Institute Genome Sequencing Center for Infectious Disease"/>
            <person name="Feldgarden M."/>
            <person name="Kirby J."/>
            <person name="Kosoy M."/>
            <person name="Birtles R."/>
            <person name="Probert W.S."/>
            <person name="Chiaraviglio L."/>
            <person name="Young S.K."/>
            <person name="Zeng Q."/>
            <person name="Gargeya S."/>
            <person name="Fitzgerald M."/>
            <person name="Haas B."/>
            <person name="Abouelleil A."/>
            <person name="Alvarado L."/>
            <person name="Arachchi H.M."/>
            <person name="Berlin A."/>
            <person name="Chapman S.B."/>
            <person name="Gearin G."/>
            <person name="Goldberg J."/>
            <person name="Griggs A."/>
            <person name="Gujja S."/>
            <person name="Hansen M."/>
            <person name="Heiman D."/>
            <person name="Howarth C."/>
            <person name="Larimer J."/>
            <person name="Lui A."/>
            <person name="MacDonald P.J.P."/>
            <person name="McCowen C."/>
            <person name="Montmayeur A."/>
            <person name="Murphy C."/>
            <person name="Neiman D."/>
            <person name="Pearson M."/>
            <person name="Priest M."/>
            <person name="Roberts A."/>
            <person name="Saif S."/>
            <person name="Shea T."/>
            <person name="Sisk P."/>
            <person name="Stolte C."/>
            <person name="Sykes S."/>
            <person name="Wortman J."/>
            <person name="Nusbaum C."/>
            <person name="Birren B."/>
        </authorList>
    </citation>
    <scope>NUCLEOTIDE SEQUENCE [LARGE SCALE GENOMIC DNA]</scope>
    <source>
        <strain evidence="1 2">Th239</strain>
    </source>
</reference>
<accession>J1JZX0</accession>
<dbReference type="PATRIC" id="fig|1094558.3.peg.770"/>
<dbReference type="OrthoDB" id="1340765at2"/>
<dbReference type="RefSeq" id="WP_008038490.1">
    <property type="nucleotide sequence ID" value="NZ_JH725147.1"/>
</dbReference>